<dbReference type="SUPFAM" id="SSF55874">
    <property type="entry name" value="ATPase domain of HSP90 chaperone/DNA topoisomerase II/histidine kinase"/>
    <property type="match status" value="1"/>
</dbReference>
<evidence type="ECO:0000259" key="2">
    <source>
        <dbReference type="Pfam" id="PF06580"/>
    </source>
</evidence>
<dbReference type="InterPro" id="IPR010559">
    <property type="entry name" value="Sig_transdc_His_kin_internal"/>
</dbReference>
<dbReference type="AlphaFoldDB" id="A0A2S7KS32"/>
<comment type="caution">
    <text evidence="3">The sequence shown here is derived from an EMBL/GenBank/DDBJ whole genome shotgun (WGS) entry which is preliminary data.</text>
</comment>
<dbReference type="Proteomes" id="UP000239800">
    <property type="component" value="Unassembled WGS sequence"/>
</dbReference>
<evidence type="ECO:0000256" key="1">
    <source>
        <dbReference type="SAM" id="Phobius"/>
    </source>
</evidence>
<name>A0A2S7KS32_9FLAO</name>
<feature type="transmembrane region" description="Helical" evidence="1">
    <location>
        <begin position="371"/>
        <end position="391"/>
    </location>
</feature>
<proteinExistence type="predicted"/>
<dbReference type="PANTHER" id="PTHR34220:SF7">
    <property type="entry name" value="SENSOR HISTIDINE KINASE YPDA"/>
    <property type="match status" value="1"/>
</dbReference>
<dbReference type="Pfam" id="PF06580">
    <property type="entry name" value="His_kinase"/>
    <property type="match status" value="1"/>
</dbReference>
<accession>A0A2S7KS32</accession>
<keyword evidence="1" id="KW-0472">Membrane</keyword>
<dbReference type="PANTHER" id="PTHR34220">
    <property type="entry name" value="SENSOR HISTIDINE KINASE YPDA"/>
    <property type="match status" value="1"/>
</dbReference>
<dbReference type="Gene3D" id="1.25.40.10">
    <property type="entry name" value="Tetratricopeptide repeat domain"/>
    <property type="match status" value="2"/>
</dbReference>
<keyword evidence="4" id="KW-1185">Reference proteome</keyword>
<evidence type="ECO:0000313" key="4">
    <source>
        <dbReference type="Proteomes" id="UP000239800"/>
    </source>
</evidence>
<dbReference type="SUPFAM" id="SSF48452">
    <property type="entry name" value="TPR-like"/>
    <property type="match status" value="1"/>
</dbReference>
<dbReference type="OrthoDB" id="6190788at2"/>
<dbReference type="RefSeq" id="WP_104813382.1">
    <property type="nucleotide sequence ID" value="NZ_MQUB01000001.1"/>
</dbReference>
<dbReference type="GO" id="GO:0000155">
    <property type="term" value="F:phosphorelay sensor kinase activity"/>
    <property type="evidence" value="ECO:0007669"/>
    <property type="project" value="InterPro"/>
</dbReference>
<dbReference type="GO" id="GO:0016020">
    <property type="term" value="C:membrane"/>
    <property type="evidence" value="ECO:0007669"/>
    <property type="project" value="InterPro"/>
</dbReference>
<dbReference type="Pfam" id="PF13424">
    <property type="entry name" value="TPR_12"/>
    <property type="match status" value="1"/>
</dbReference>
<dbReference type="InterPro" id="IPR011990">
    <property type="entry name" value="TPR-like_helical_dom_sf"/>
</dbReference>
<gene>
    <name evidence="3" type="ORF">BST85_11480</name>
</gene>
<keyword evidence="1" id="KW-1133">Transmembrane helix</keyword>
<dbReference type="Gene3D" id="3.30.565.10">
    <property type="entry name" value="Histidine kinase-like ATPase, C-terminal domain"/>
    <property type="match status" value="1"/>
</dbReference>
<protein>
    <recommendedName>
        <fullName evidence="2">Signal transduction histidine kinase internal region domain-containing protein</fullName>
    </recommendedName>
</protein>
<feature type="domain" description="Signal transduction histidine kinase internal region" evidence="2">
    <location>
        <begin position="408"/>
        <end position="484"/>
    </location>
</feature>
<dbReference type="InterPro" id="IPR036890">
    <property type="entry name" value="HATPase_C_sf"/>
</dbReference>
<keyword evidence="1" id="KW-0812">Transmembrane</keyword>
<organism evidence="3 4">
    <name type="scientific">Aureitalea marina</name>
    <dbReference type="NCBI Taxonomy" id="930804"/>
    <lineage>
        <taxon>Bacteria</taxon>
        <taxon>Pseudomonadati</taxon>
        <taxon>Bacteroidota</taxon>
        <taxon>Flavobacteriia</taxon>
        <taxon>Flavobacteriales</taxon>
        <taxon>Flavobacteriaceae</taxon>
        <taxon>Aureitalea</taxon>
    </lineage>
</organism>
<evidence type="ECO:0000313" key="3">
    <source>
        <dbReference type="EMBL" id="PQB05442.1"/>
    </source>
</evidence>
<sequence>MKDVALLICIAILAGGYVLHGQESDQQAEILLEKAFSFNNSNLDSALVYSDRAHQLAVLSDDVTMIARCNNANAYFLMMVDRIDDSAKALKFNLENTKSLSPAINGETHYNLASGFYLKEIYDRSIEEYLTAITYYEKAANRKGIAKSNLQVGVIYEKLGKQEVASYFYDQSISSSERALETHSSDSISEYLPSSSLLKISSAMLKEVGDEPSVTLSFIYFNMGNSSREIGQCEESIGYITRSLEIKEEVGYRLNLGKSYLLLADCHLQLGNPEAALINLDLARQNLDERQQILEIEDLLARTYTTLDKPDAAVSAYRRYIILKDSVGQLQENERIAEITAQFENDKQSREIELLKADNQLKEAQLSNQQLVLFGSILVFVLASMAAYFGYKRVRAKRQLAYSEVSRQLLQTQLNPHFLFNALTGIQSFVKKNDTDKTTGYIRNFSGLMRNILEHTTEKFIPLEEDIDTIEDYLSLQQMVHNHQFEYKLEVDPQLDTELDCIPPMFTQPFVENAVIHGIKGLEKGSIQVAYKLKDDSVEVCIRDNGKGFEIGAKNANRLHRSMATGITEERVKFLAKSESYPVDIAITGSRPGEELGGTEVVLIFPKKSC</sequence>
<reference evidence="3 4" key="1">
    <citation type="submission" date="2016-11" db="EMBL/GenBank/DDBJ databases">
        <title>Trade-off between light-utilization and light-protection in marine flavobacteria.</title>
        <authorList>
            <person name="Kumagai Y."/>
        </authorList>
    </citation>
    <scope>NUCLEOTIDE SEQUENCE [LARGE SCALE GENOMIC DNA]</scope>
    <source>
        <strain evidence="3 4">NBRC 107741</strain>
    </source>
</reference>
<dbReference type="InterPro" id="IPR019734">
    <property type="entry name" value="TPR_rpt"/>
</dbReference>
<dbReference type="SMART" id="SM00028">
    <property type="entry name" value="TPR"/>
    <property type="match status" value="4"/>
</dbReference>
<dbReference type="EMBL" id="MQUB01000001">
    <property type="protein sequence ID" value="PQB05442.1"/>
    <property type="molecule type" value="Genomic_DNA"/>
</dbReference>
<dbReference type="InterPro" id="IPR050640">
    <property type="entry name" value="Bact_2-comp_sensor_kinase"/>
</dbReference>